<dbReference type="OrthoDB" id="26064at2759"/>
<dbReference type="InterPro" id="IPR018247">
    <property type="entry name" value="EF_Hand_1_Ca_BS"/>
</dbReference>
<evidence type="ECO:0000313" key="7">
    <source>
        <dbReference type="Proteomes" id="UP000014680"/>
    </source>
</evidence>
<dbReference type="InterPro" id="IPR011992">
    <property type="entry name" value="EF-hand-dom_pair"/>
</dbReference>
<dbReference type="PROSITE" id="PS50222">
    <property type="entry name" value="EF_HAND_2"/>
    <property type="match status" value="2"/>
</dbReference>
<name>A0A0A1TU22_ENTIV</name>
<evidence type="ECO:0000313" key="6">
    <source>
        <dbReference type="EMBL" id="ELP83417.1"/>
    </source>
</evidence>
<feature type="domain" description="EF-hand" evidence="5">
    <location>
        <begin position="1"/>
        <end position="36"/>
    </location>
</feature>
<evidence type="ECO:0000256" key="4">
    <source>
        <dbReference type="ARBA" id="ARBA00023175"/>
    </source>
</evidence>
<dbReference type="GeneID" id="14882449"/>
<dbReference type="Gene3D" id="1.10.238.10">
    <property type="entry name" value="EF-hand"/>
    <property type="match status" value="2"/>
</dbReference>
<gene>
    <name evidence="6" type="ORF">EIN_374320</name>
</gene>
<proteinExistence type="predicted"/>
<keyword evidence="3" id="KW-0518">Myosin</keyword>
<dbReference type="SUPFAM" id="SSF47473">
    <property type="entry name" value="EF-hand"/>
    <property type="match status" value="1"/>
</dbReference>
<reference evidence="6 7" key="1">
    <citation type="submission" date="2012-10" db="EMBL/GenBank/DDBJ databases">
        <authorList>
            <person name="Zafar N."/>
            <person name="Inman J."/>
            <person name="Hall N."/>
            <person name="Lorenzi H."/>
            <person name="Caler E."/>
        </authorList>
    </citation>
    <scope>NUCLEOTIDE SEQUENCE [LARGE SCALE GENOMIC DNA]</scope>
    <source>
        <strain evidence="6 7">IP1</strain>
    </source>
</reference>
<dbReference type="FunFam" id="1.10.238.10:FF:000001">
    <property type="entry name" value="Calmodulin 1"/>
    <property type="match status" value="1"/>
</dbReference>
<dbReference type="EMBL" id="KB207268">
    <property type="protein sequence ID" value="ELP83417.1"/>
    <property type="molecule type" value="Genomic_DNA"/>
</dbReference>
<dbReference type="Proteomes" id="UP000014680">
    <property type="component" value="Unassembled WGS sequence"/>
</dbReference>
<feature type="domain" description="EF-hand" evidence="5">
    <location>
        <begin position="72"/>
        <end position="107"/>
    </location>
</feature>
<evidence type="ECO:0000256" key="2">
    <source>
        <dbReference type="ARBA" id="ARBA00022837"/>
    </source>
</evidence>
<keyword evidence="4" id="KW-0505">Motor protein</keyword>
<dbReference type="PANTHER" id="PTHR23048:SF0">
    <property type="entry name" value="CALMODULIN LIKE 3"/>
    <property type="match status" value="1"/>
</dbReference>
<dbReference type="AlphaFoldDB" id="A0A0A1TU22"/>
<dbReference type="GO" id="GO:0016460">
    <property type="term" value="C:myosin II complex"/>
    <property type="evidence" value="ECO:0007669"/>
    <property type="project" value="TreeGrafter"/>
</dbReference>
<dbReference type="Pfam" id="PF13833">
    <property type="entry name" value="EF-hand_8"/>
    <property type="match status" value="1"/>
</dbReference>
<dbReference type="PROSITE" id="PS00018">
    <property type="entry name" value="EF_HAND_1"/>
    <property type="match status" value="1"/>
</dbReference>
<dbReference type="VEuPathDB" id="AmoebaDB:EIN_374320"/>
<dbReference type="OMA" id="KHLLTNM"/>
<evidence type="ECO:0000256" key="3">
    <source>
        <dbReference type="ARBA" id="ARBA00023123"/>
    </source>
</evidence>
<keyword evidence="1" id="KW-0677">Repeat</keyword>
<dbReference type="SMART" id="SM00054">
    <property type="entry name" value="EFh"/>
    <property type="match status" value="2"/>
</dbReference>
<keyword evidence="2" id="KW-0106">Calcium</keyword>
<accession>A0A0A1TU22</accession>
<dbReference type="InterPro" id="IPR050230">
    <property type="entry name" value="CALM/Myosin/TropC-like"/>
</dbReference>
<dbReference type="InterPro" id="IPR002048">
    <property type="entry name" value="EF_hand_dom"/>
</dbReference>
<dbReference type="Pfam" id="PF00036">
    <property type="entry name" value="EF-hand_1"/>
    <property type="match status" value="1"/>
</dbReference>
<protein>
    <submittedName>
        <fullName evidence="6">Calmodulin, putative</fullName>
    </submittedName>
</protein>
<dbReference type="RefSeq" id="XP_004182763.1">
    <property type="nucleotide sequence ID" value="XM_004182715.1"/>
</dbReference>
<sequence>MEEPSLQKSFDLFDCDGDGYLTLNEFTMLVRVLGVVNETSVITEQYNTISKLRGINYEMFQVCLKKLKEDSFKIEEVKSAVTIIDQKAKGLFSASELRRILTTMGDKLTDSEVTNIFSYMGIDEKGVVRMDDFVNQLESVYH</sequence>
<evidence type="ECO:0000256" key="1">
    <source>
        <dbReference type="ARBA" id="ARBA00022737"/>
    </source>
</evidence>
<evidence type="ECO:0000259" key="5">
    <source>
        <dbReference type="PROSITE" id="PS50222"/>
    </source>
</evidence>
<organism evidence="6 7">
    <name type="scientific">Entamoeba invadens IP1</name>
    <dbReference type="NCBI Taxonomy" id="370355"/>
    <lineage>
        <taxon>Eukaryota</taxon>
        <taxon>Amoebozoa</taxon>
        <taxon>Evosea</taxon>
        <taxon>Archamoebae</taxon>
        <taxon>Mastigamoebida</taxon>
        <taxon>Entamoebidae</taxon>
        <taxon>Entamoeba</taxon>
    </lineage>
</organism>
<keyword evidence="7" id="KW-1185">Reference proteome</keyword>
<dbReference type="PANTHER" id="PTHR23048">
    <property type="entry name" value="MYOSIN LIGHT CHAIN 1, 3"/>
    <property type="match status" value="1"/>
</dbReference>
<dbReference type="KEGG" id="eiv:EIN_374320"/>
<dbReference type="GO" id="GO:0005509">
    <property type="term" value="F:calcium ion binding"/>
    <property type="evidence" value="ECO:0007669"/>
    <property type="project" value="InterPro"/>
</dbReference>